<dbReference type="InterPro" id="IPR016039">
    <property type="entry name" value="Thiolase-like"/>
</dbReference>
<keyword evidence="6" id="KW-1185">Reference proteome</keyword>
<evidence type="ECO:0000256" key="3">
    <source>
        <dbReference type="RuleBase" id="RU003694"/>
    </source>
</evidence>
<dbReference type="CDD" id="cd00834">
    <property type="entry name" value="KAS_I_II"/>
    <property type="match status" value="1"/>
</dbReference>
<evidence type="ECO:0000313" key="5">
    <source>
        <dbReference type="EMBL" id="MDY0409178.1"/>
    </source>
</evidence>
<keyword evidence="2 3" id="KW-0808">Transferase</keyword>
<dbReference type="RefSeq" id="WP_320379988.1">
    <property type="nucleotide sequence ID" value="NZ_JAWDIQ010000002.1"/>
</dbReference>
<sequence>MIYKYPIHVPADNVARDLNIKGHKSVISNACAAGTNAIGYALDTIRAGKADVVVTGGVDPLTKLSLSGFNSLQALCDGPSSPYSKSDGVNIGEGAAFLILERRDIALKRGATILAEVLDYALSADCYHQTAPDPAGDGALRAMRHVLQQASLSENDISYINGHGTGTPANDSSEPKALRSLLNGHQPPISSTKSMIGHMLGAAGAAEAVTSILAIRDEIIPPTVNFKAEYRAFDFDFVPNHVKKGPLQVVLSNSFAFGGNNATILLQKDQEQAREEKIYQKKRLVISGIGAIAGNAKHKEDVFDLLRNGESGLTEIATFDSTEYGIKHAGIIPDISYRKYMNPSLLRKMDTISRQATVATRMALQDANLKINRRNSERVGVIFATGTGPIETVEEFNRIVISEGAQKANARLFPNTVMNAAAGHIGLNFKLKGPTSTICAGGVSAINALFYANNFIQQDICDQVIVVTSDEFNEPLVAGLHRIPHYLSGNMPMPFDAHSQGHVLGSGSVAFVVESEESAQERDASILAEMTGFGLTCDNSRVARINPTGEEWKRSFELALESADITAHDIDFIASAAGGLWSFDKVEAKALHDLFGTKTPVTAPKSVFGETHGTAGALGILSAILAFQGTLAPIQNLSAKHEAVDLDLIMETREAKNINHALISSFAYGANYNSLVLKRYE</sequence>
<comment type="caution">
    <text evidence="5">The sequence shown here is derived from an EMBL/GenBank/DDBJ whole genome shotgun (WGS) entry which is preliminary data.</text>
</comment>
<dbReference type="Pfam" id="PF00109">
    <property type="entry name" value="ketoacyl-synt"/>
    <property type="match status" value="2"/>
</dbReference>
<feature type="domain" description="Ketosynthase family 3 (KS3)" evidence="4">
    <location>
        <begin position="1"/>
        <end position="268"/>
    </location>
</feature>
<evidence type="ECO:0000256" key="2">
    <source>
        <dbReference type="ARBA" id="ARBA00022679"/>
    </source>
</evidence>
<evidence type="ECO:0000256" key="1">
    <source>
        <dbReference type="ARBA" id="ARBA00008467"/>
    </source>
</evidence>
<dbReference type="PANTHER" id="PTHR11712">
    <property type="entry name" value="POLYKETIDE SYNTHASE-RELATED"/>
    <property type="match status" value="1"/>
</dbReference>
<dbReference type="Pfam" id="PF02801">
    <property type="entry name" value="Ketoacyl-synt_C"/>
    <property type="match status" value="2"/>
</dbReference>
<dbReference type="Proteomes" id="UP001275315">
    <property type="component" value="Unassembled WGS sequence"/>
</dbReference>
<dbReference type="InterPro" id="IPR014030">
    <property type="entry name" value="Ketoacyl_synth_N"/>
</dbReference>
<evidence type="ECO:0000259" key="4">
    <source>
        <dbReference type="PROSITE" id="PS52004"/>
    </source>
</evidence>
<dbReference type="InterPro" id="IPR020841">
    <property type="entry name" value="PKS_Beta-ketoAc_synthase_dom"/>
</dbReference>
<feature type="domain" description="Ketosynthase family 3 (KS3)" evidence="4">
    <location>
        <begin position="281"/>
        <end position="679"/>
    </location>
</feature>
<dbReference type="SMART" id="SM00825">
    <property type="entry name" value="PKS_KS"/>
    <property type="match status" value="1"/>
</dbReference>
<dbReference type="SUPFAM" id="SSF53901">
    <property type="entry name" value="Thiolase-like"/>
    <property type="match status" value="4"/>
</dbReference>
<gene>
    <name evidence="5" type="ORF">RWD45_12170</name>
</gene>
<proteinExistence type="inferred from homology"/>
<dbReference type="Gene3D" id="3.40.47.10">
    <property type="match status" value="3"/>
</dbReference>
<dbReference type="InterPro" id="IPR000794">
    <property type="entry name" value="Beta-ketoacyl_synthase"/>
</dbReference>
<dbReference type="PANTHER" id="PTHR11712:SF336">
    <property type="entry name" value="3-OXOACYL-[ACYL-CARRIER-PROTEIN] SYNTHASE, MITOCHONDRIAL"/>
    <property type="match status" value="1"/>
</dbReference>
<name>A0ABU5CUU3_9BACI</name>
<accession>A0ABU5CUU3</accession>
<dbReference type="InterPro" id="IPR014031">
    <property type="entry name" value="Ketoacyl_synth_C"/>
</dbReference>
<evidence type="ECO:0000313" key="6">
    <source>
        <dbReference type="Proteomes" id="UP001275315"/>
    </source>
</evidence>
<dbReference type="PROSITE" id="PS52004">
    <property type="entry name" value="KS3_2"/>
    <property type="match status" value="2"/>
</dbReference>
<organism evidence="5 6">
    <name type="scientific">Paracerasibacillus soli</name>
    <dbReference type="NCBI Taxonomy" id="480284"/>
    <lineage>
        <taxon>Bacteria</taxon>
        <taxon>Bacillati</taxon>
        <taxon>Bacillota</taxon>
        <taxon>Bacilli</taxon>
        <taxon>Bacillales</taxon>
        <taxon>Bacillaceae</taxon>
        <taxon>Paracerasibacillus</taxon>
    </lineage>
</organism>
<reference evidence="5 6" key="1">
    <citation type="submission" date="2023-10" db="EMBL/GenBank/DDBJ databases">
        <title>Virgibacillus soli CC-YMP-6 genome.</title>
        <authorList>
            <person name="Miliotis G."/>
            <person name="Sengupta P."/>
            <person name="Hameed A."/>
            <person name="Chuvochina M."/>
            <person name="Mcdonagh F."/>
            <person name="Simpson A.C."/>
            <person name="Singh N.K."/>
            <person name="Rekha P.D."/>
            <person name="Raman K."/>
            <person name="Hugenholtz P."/>
            <person name="Venkateswaran K."/>
        </authorList>
    </citation>
    <scope>NUCLEOTIDE SEQUENCE [LARGE SCALE GENOMIC DNA]</scope>
    <source>
        <strain evidence="5 6">CC-YMP-6</strain>
    </source>
</reference>
<dbReference type="EMBL" id="JAWDIQ010000002">
    <property type="protein sequence ID" value="MDY0409178.1"/>
    <property type="molecule type" value="Genomic_DNA"/>
</dbReference>
<protein>
    <submittedName>
        <fullName evidence="5">Beta-ketoacyl-[acyl-carrier-protein] synthase family protein</fullName>
    </submittedName>
</protein>
<comment type="similarity">
    <text evidence="1 3">Belongs to the thiolase-like superfamily. Beta-ketoacyl-ACP synthases family.</text>
</comment>